<dbReference type="GO" id="GO:0016787">
    <property type="term" value="F:hydrolase activity"/>
    <property type="evidence" value="ECO:0007669"/>
    <property type="project" value="InterPro"/>
</dbReference>
<dbReference type="GO" id="GO:0006310">
    <property type="term" value="P:DNA recombination"/>
    <property type="evidence" value="ECO:0007669"/>
    <property type="project" value="TreeGrafter"/>
</dbReference>
<sequence length="561" mass="63649">MLFFTVPLEWFRKCPLQTAKRFFPHTVPKNTDGIWLLPNPPFFMRNESEQSKSYAQLIALLTDSVPLLKSKTINDIYSFSPHPYFPPPNLLFQTNADLKKKLNGRRLLPDELSFSFEEIQEHAANGWIHYTQGLVINQKGCKCNRCGNKDPQLFGKYNCFRCKQPCAYCRSCIMMGRVTACTPLITWADAPGQIAPRYSAEKHVMAWDGRLSLYQQKASDDLQRVISDYFHRKIGQKAFLIWAVCGAGKTEMLFAGIEQGLRNGLNVAIATPRTDVVLELEPRLKAAFPKTDVYALYGGAEDRFGGGELVISTTHQLLRYYKAFDLIIIDEVDAFPYSVDQKLQYAAANAAREKSLIVYVTATPNKRMMRAAECGELPHVKVTRRYHCFPLPVPRLSWVGGWQKIVLSRRIPTKLFFWMDFQLKRGKQIFLFVPNIQIISYIESTLNNKLGAMVAGVHSADEGRREKVRRFREGAIRVLVTTTIMERGVTVKGVQVAVLGAEDRIFTEAALVQIAGRAGRSPEEPDGDVVFFHNGRTKEMLKAVRHIVRMNELGEAEIKEG</sequence>
<gene>
    <name evidence="6" type="ORF">SAMN05421736_11018</name>
</gene>
<dbReference type="Gene3D" id="3.40.50.300">
    <property type="entry name" value="P-loop containing nucleotide triphosphate hydrolases"/>
    <property type="match status" value="2"/>
</dbReference>
<feature type="domain" description="Helicase C-terminal" evidence="5">
    <location>
        <begin position="414"/>
        <end position="561"/>
    </location>
</feature>
<dbReference type="PROSITE" id="PS51194">
    <property type="entry name" value="HELICASE_CTER"/>
    <property type="match status" value="1"/>
</dbReference>
<accession>A0A1H3S6Z4</accession>
<dbReference type="Pfam" id="PF00271">
    <property type="entry name" value="Helicase_C"/>
    <property type="match status" value="1"/>
</dbReference>
<dbReference type="OrthoDB" id="2077914at2"/>
<proteinExistence type="predicted"/>
<dbReference type="InterPro" id="IPR027417">
    <property type="entry name" value="P-loop_NTPase"/>
</dbReference>
<dbReference type="GO" id="GO:0006270">
    <property type="term" value="P:DNA replication initiation"/>
    <property type="evidence" value="ECO:0007669"/>
    <property type="project" value="TreeGrafter"/>
</dbReference>
<dbReference type="SMART" id="SM00490">
    <property type="entry name" value="HELICc"/>
    <property type="match status" value="1"/>
</dbReference>
<dbReference type="PANTHER" id="PTHR30580">
    <property type="entry name" value="PRIMOSOMAL PROTEIN N"/>
    <property type="match status" value="1"/>
</dbReference>
<evidence type="ECO:0000313" key="6">
    <source>
        <dbReference type="EMBL" id="SDZ33281.1"/>
    </source>
</evidence>
<evidence type="ECO:0000259" key="4">
    <source>
        <dbReference type="PROSITE" id="PS51192"/>
    </source>
</evidence>
<protein>
    <submittedName>
        <fullName evidence="6">Competence protein ComFA</fullName>
    </submittedName>
</protein>
<keyword evidence="2" id="KW-0067">ATP-binding</keyword>
<evidence type="ECO:0000256" key="3">
    <source>
        <dbReference type="ARBA" id="ARBA00023125"/>
    </source>
</evidence>
<dbReference type="InterPro" id="IPR001650">
    <property type="entry name" value="Helicase_C-like"/>
</dbReference>
<evidence type="ECO:0000256" key="2">
    <source>
        <dbReference type="ARBA" id="ARBA00022840"/>
    </source>
</evidence>
<name>A0A1H3S6Z4_9BACI</name>
<keyword evidence="1" id="KW-0547">Nucleotide-binding</keyword>
<dbReference type="SUPFAM" id="SSF52540">
    <property type="entry name" value="P-loop containing nucleoside triphosphate hydrolases"/>
    <property type="match status" value="1"/>
</dbReference>
<keyword evidence="3" id="KW-0238">DNA-binding</keyword>
<dbReference type="Proteomes" id="UP000198935">
    <property type="component" value="Unassembled WGS sequence"/>
</dbReference>
<evidence type="ECO:0000256" key="1">
    <source>
        <dbReference type="ARBA" id="ARBA00022741"/>
    </source>
</evidence>
<dbReference type="STRING" id="1503961.SAMN05421736_11018"/>
<dbReference type="GO" id="GO:0006302">
    <property type="term" value="P:double-strand break repair"/>
    <property type="evidence" value="ECO:0007669"/>
    <property type="project" value="TreeGrafter"/>
</dbReference>
<dbReference type="InterPro" id="IPR014001">
    <property type="entry name" value="Helicase_ATP-bd"/>
</dbReference>
<evidence type="ECO:0000313" key="7">
    <source>
        <dbReference type="Proteomes" id="UP000198935"/>
    </source>
</evidence>
<organism evidence="6 7">
    <name type="scientific">Evansella caseinilytica</name>
    <dbReference type="NCBI Taxonomy" id="1503961"/>
    <lineage>
        <taxon>Bacteria</taxon>
        <taxon>Bacillati</taxon>
        <taxon>Bacillota</taxon>
        <taxon>Bacilli</taxon>
        <taxon>Bacillales</taxon>
        <taxon>Bacillaceae</taxon>
        <taxon>Evansella</taxon>
    </lineage>
</organism>
<reference evidence="7" key="1">
    <citation type="submission" date="2016-10" db="EMBL/GenBank/DDBJ databases">
        <authorList>
            <person name="Varghese N."/>
            <person name="Submissions S."/>
        </authorList>
    </citation>
    <scope>NUCLEOTIDE SEQUENCE [LARGE SCALE GENOMIC DNA]</scope>
    <source>
        <strain evidence="7">SP</strain>
    </source>
</reference>
<dbReference type="PROSITE" id="PS51192">
    <property type="entry name" value="HELICASE_ATP_BIND_1"/>
    <property type="match status" value="1"/>
</dbReference>
<dbReference type="GO" id="GO:0003677">
    <property type="term" value="F:DNA binding"/>
    <property type="evidence" value="ECO:0007669"/>
    <property type="project" value="UniProtKB-KW"/>
</dbReference>
<keyword evidence="7" id="KW-1185">Reference proteome</keyword>
<dbReference type="Pfam" id="PF04851">
    <property type="entry name" value="ResIII"/>
    <property type="match status" value="1"/>
</dbReference>
<evidence type="ECO:0000259" key="5">
    <source>
        <dbReference type="PROSITE" id="PS51194"/>
    </source>
</evidence>
<dbReference type="GO" id="GO:0043138">
    <property type="term" value="F:3'-5' DNA helicase activity"/>
    <property type="evidence" value="ECO:0007669"/>
    <property type="project" value="TreeGrafter"/>
</dbReference>
<dbReference type="InterPro" id="IPR006935">
    <property type="entry name" value="Helicase/UvrB_N"/>
</dbReference>
<dbReference type="SMART" id="SM00487">
    <property type="entry name" value="DEXDc"/>
    <property type="match status" value="1"/>
</dbReference>
<dbReference type="AlphaFoldDB" id="A0A1H3S6Z4"/>
<dbReference type="EMBL" id="FNPI01000010">
    <property type="protein sequence ID" value="SDZ33281.1"/>
    <property type="molecule type" value="Genomic_DNA"/>
</dbReference>
<dbReference type="PANTHER" id="PTHR30580:SF1">
    <property type="entry name" value="COMF OPERON PROTEIN 1"/>
    <property type="match status" value="1"/>
</dbReference>
<feature type="domain" description="Helicase ATP-binding" evidence="4">
    <location>
        <begin position="230"/>
        <end position="382"/>
    </location>
</feature>
<dbReference type="GO" id="GO:0005524">
    <property type="term" value="F:ATP binding"/>
    <property type="evidence" value="ECO:0007669"/>
    <property type="project" value="UniProtKB-KW"/>
</dbReference>